<evidence type="ECO:0000313" key="2">
    <source>
        <dbReference type="Proteomes" id="UP000198324"/>
    </source>
</evidence>
<evidence type="ECO:0000313" key="1">
    <source>
        <dbReference type="EMBL" id="SNR99591.1"/>
    </source>
</evidence>
<dbReference type="RefSeq" id="WP_089274452.1">
    <property type="nucleotide sequence ID" value="NZ_FZOC01000004.1"/>
</dbReference>
<dbReference type="Proteomes" id="UP000198324">
    <property type="component" value="Unassembled WGS sequence"/>
</dbReference>
<accession>A0A239AW65</accession>
<proteinExistence type="predicted"/>
<dbReference type="SUPFAM" id="SSF57938">
    <property type="entry name" value="DnaJ/Hsp40 cysteine-rich domain"/>
    <property type="match status" value="1"/>
</dbReference>
<name>A0A239AW65_9BACT</name>
<sequence length="105" mass="11202">MSDTYWMECVGEALCEAGISATEEQLKTVAGIVQGAHEVYGESHGSEPAGLPQDAEVKALRAELQKERAKVTCGECKGTGQIVTVYLPGRRSIETCDACQGRGRV</sequence>
<dbReference type="Gene3D" id="6.20.20.10">
    <property type="match status" value="1"/>
</dbReference>
<keyword evidence="2" id="KW-1185">Reference proteome</keyword>
<dbReference type="EMBL" id="FZOC01000004">
    <property type="protein sequence ID" value="SNR99591.1"/>
    <property type="molecule type" value="Genomic_DNA"/>
</dbReference>
<organism evidence="1 2">
    <name type="scientific">Humidesulfovibrio mexicanus</name>
    <dbReference type="NCBI Taxonomy" id="147047"/>
    <lineage>
        <taxon>Bacteria</taxon>
        <taxon>Pseudomonadati</taxon>
        <taxon>Thermodesulfobacteriota</taxon>
        <taxon>Desulfovibrionia</taxon>
        <taxon>Desulfovibrionales</taxon>
        <taxon>Desulfovibrionaceae</taxon>
        <taxon>Humidesulfovibrio</taxon>
    </lineage>
</organism>
<protein>
    <submittedName>
        <fullName evidence="1">Uncharacterized protein</fullName>
    </submittedName>
</protein>
<dbReference type="OrthoDB" id="7023418at2"/>
<reference evidence="1 2" key="1">
    <citation type="submission" date="2017-06" db="EMBL/GenBank/DDBJ databases">
        <authorList>
            <person name="Kim H.J."/>
            <person name="Triplett B.A."/>
        </authorList>
    </citation>
    <scope>NUCLEOTIDE SEQUENCE [LARGE SCALE GENOMIC DNA]</scope>
    <source>
        <strain evidence="1 2">DSM 13116</strain>
    </source>
</reference>
<dbReference type="InterPro" id="IPR036410">
    <property type="entry name" value="HSP_DnaJ_Cys-rich_dom_sf"/>
</dbReference>
<dbReference type="AlphaFoldDB" id="A0A239AW65"/>
<gene>
    <name evidence="1" type="ORF">SAMN04488503_2247</name>
</gene>